<dbReference type="InterPro" id="IPR023227">
    <property type="entry name" value="SAM_OH_AdoTrfase_C_sf"/>
</dbReference>
<dbReference type="Pfam" id="PF20257">
    <property type="entry name" value="SAM_HAT_C"/>
    <property type="match status" value="1"/>
</dbReference>
<feature type="domain" description="S-adenosyl-l-methionine hydroxide adenosyltransferase C-terminal" evidence="1">
    <location>
        <begin position="9"/>
        <end position="75"/>
    </location>
</feature>
<evidence type="ECO:0000313" key="2">
    <source>
        <dbReference type="EMBL" id="MPN25725.1"/>
    </source>
</evidence>
<dbReference type="EMBL" id="VSSQ01075001">
    <property type="protein sequence ID" value="MPN25725.1"/>
    <property type="molecule type" value="Genomic_DNA"/>
</dbReference>
<gene>
    <name evidence="2" type="ORF">SDC9_173139</name>
</gene>
<dbReference type="SUPFAM" id="SSF101852">
    <property type="entry name" value="Bacterial fluorinating enzyme, C-terminal domain"/>
    <property type="match status" value="1"/>
</dbReference>
<protein>
    <recommendedName>
        <fullName evidence="1">S-adenosyl-l-methionine hydroxide adenosyltransferase C-terminal domain-containing protein</fullName>
    </recommendedName>
</protein>
<dbReference type="AlphaFoldDB" id="A0A645GGC2"/>
<dbReference type="InterPro" id="IPR046470">
    <property type="entry name" value="SAM_HAT_C"/>
</dbReference>
<organism evidence="2">
    <name type="scientific">bioreactor metagenome</name>
    <dbReference type="NCBI Taxonomy" id="1076179"/>
    <lineage>
        <taxon>unclassified sequences</taxon>
        <taxon>metagenomes</taxon>
        <taxon>ecological metagenomes</taxon>
    </lineage>
</organism>
<proteinExistence type="predicted"/>
<accession>A0A645GGC2</accession>
<sequence>MFFDCGFAYGDHIRVEVSHDGDKVFDQTVLFHKSFGFAKPGEPIIYNNELMKIALAVSCGSFEQKYALGFGASWRVRFTKA</sequence>
<evidence type="ECO:0000259" key="1">
    <source>
        <dbReference type="Pfam" id="PF20257"/>
    </source>
</evidence>
<reference evidence="2" key="1">
    <citation type="submission" date="2019-08" db="EMBL/GenBank/DDBJ databases">
        <authorList>
            <person name="Kucharzyk K."/>
            <person name="Murdoch R.W."/>
            <person name="Higgins S."/>
            <person name="Loffler F."/>
        </authorList>
    </citation>
    <scope>NUCLEOTIDE SEQUENCE</scope>
</reference>
<dbReference type="Gene3D" id="2.40.30.90">
    <property type="entry name" value="Bacterial fluorinating enzyme like"/>
    <property type="match status" value="1"/>
</dbReference>
<comment type="caution">
    <text evidence="2">The sequence shown here is derived from an EMBL/GenBank/DDBJ whole genome shotgun (WGS) entry which is preliminary data.</text>
</comment>
<name>A0A645GGC2_9ZZZZ</name>